<feature type="domain" description="MutL C-terminal dimerisation" evidence="6">
    <location>
        <begin position="421"/>
        <end position="563"/>
    </location>
</feature>
<dbReference type="SUPFAM" id="SSF55874">
    <property type="entry name" value="ATPase domain of HSP90 chaperone/DNA topoisomerase II/histidine kinase"/>
    <property type="match status" value="1"/>
</dbReference>
<feature type="compositionally biased region" description="Basic and acidic residues" evidence="5">
    <location>
        <begin position="377"/>
        <end position="402"/>
    </location>
</feature>
<dbReference type="CDD" id="cd00782">
    <property type="entry name" value="MutL_Trans"/>
    <property type="match status" value="1"/>
</dbReference>
<dbReference type="Gene3D" id="3.30.1370.100">
    <property type="entry name" value="MutL, C-terminal domain, regulatory subdomain"/>
    <property type="match status" value="1"/>
</dbReference>
<reference evidence="8 9" key="1">
    <citation type="submission" date="2015-08" db="EMBL/GenBank/DDBJ databases">
        <title>The complete genome sequence of Bacillus beveridgei MLTeJB.</title>
        <authorList>
            <person name="Hanson T.E."/>
            <person name="Mesa C."/>
            <person name="Basesman S.M."/>
            <person name="Oremland R.S."/>
        </authorList>
    </citation>
    <scope>NUCLEOTIDE SEQUENCE [LARGE SCALE GENOMIC DNA]</scope>
    <source>
        <strain evidence="8 9">MLTeJB</strain>
    </source>
</reference>
<dbReference type="Pfam" id="PF13589">
    <property type="entry name" value="HATPase_c_3"/>
    <property type="match status" value="1"/>
</dbReference>
<dbReference type="HAMAP" id="MF_00149">
    <property type="entry name" value="DNA_mis_repair"/>
    <property type="match status" value="1"/>
</dbReference>
<dbReference type="InterPro" id="IPR014790">
    <property type="entry name" value="MutL_C"/>
</dbReference>
<dbReference type="SUPFAM" id="SSF54211">
    <property type="entry name" value="Ribosomal protein S5 domain 2-like"/>
    <property type="match status" value="1"/>
</dbReference>
<dbReference type="InterPro" id="IPR037198">
    <property type="entry name" value="MutL_C_sf"/>
</dbReference>
<feature type="compositionally biased region" description="Basic and acidic residues" evidence="5">
    <location>
        <begin position="358"/>
        <end position="370"/>
    </location>
</feature>
<evidence type="ECO:0000313" key="9">
    <source>
        <dbReference type="Proteomes" id="UP000094463"/>
    </source>
</evidence>
<evidence type="ECO:0000256" key="1">
    <source>
        <dbReference type="ARBA" id="ARBA00006082"/>
    </source>
</evidence>
<dbReference type="PROSITE" id="PS00058">
    <property type="entry name" value="DNA_MISMATCH_REPAIR_1"/>
    <property type="match status" value="1"/>
</dbReference>
<dbReference type="Gene3D" id="3.30.230.10">
    <property type="match status" value="1"/>
</dbReference>
<dbReference type="NCBIfam" id="TIGR00585">
    <property type="entry name" value="mutl"/>
    <property type="match status" value="1"/>
</dbReference>
<comment type="function">
    <text evidence="4">This protein is involved in the repair of mismatches in DNA. It is required for dam-dependent methyl-directed DNA mismatch repair. May act as a 'molecular matchmaker', a protein that promotes the formation of a stable complex between two or more DNA-binding proteins in an ATP-dependent manner without itself being part of a final effector complex.</text>
</comment>
<evidence type="ECO:0000256" key="3">
    <source>
        <dbReference type="ARBA" id="ARBA00023204"/>
    </source>
</evidence>
<dbReference type="AlphaFoldDB" id="A0A1D7QVV8"/>
<dbReference type="Gene3D" id="3.30.1540.20">
    <property type="entry name" value="MutL, C-terminal domain, dimerisation subdomain"/>
    <property type="match status" value="1"/>
</dbReference>
<dbReference type="PANTHER" id="PTHR10073:SF12">
    <property type="entry name" value="DNA MISMATCH REPAIR PROTEIN MLH1"/>
    <property type="match status" value="1"/>
</dbReference>
<dbReference type="SMART" id="SM01340">
    <property type="entry name" value="DNA_mis_repair"/>
    <property type="match status" value="1"/>
</dbReference>
<proteinExistence type="inferred from homology"/>
<evidence type="ECO:0000259" key="6">
    <source>
        <dbReference type="SMART" id="SM00853"/>
    </source>
</evidence>
<feature type="compositionally biased region" description="Basic and acidic residues" evidence="5">
    <location>
        <begin position="341"/>
        <end position="350"/>
    </location>
</feature>
<organism evidence="8 9">
    <name type="scientific">Salisediminibacterium beveridgei</name>
    <dbReference type="NCBI Taxonomy" id="632773"/>
    <lineage>
        <taxon>Bacteria</taxon>
        <taxon>Bacillati</taxon>
        <taxon>Bacillota</taxon>
        <taxon>Bacilli</taxon>
        <taxon>Bacillales</taxon>
        <taxon>Bacillaceae</taxon>
        <taxon>Salisediminibacterium</taxon>
    </lineage>
</organism>
<dbReference type="PANTHER" id="PTHR10073">
    <property type="entry name" value="DNA MISMATCH REPAIR PROTEIN MLH, PMS, MUTL"/>
    <property type="match status" value="1"/>
</dbReference>
<dbReference type="STRING" id="632773.BBEV_1748"/>
<dbReference type="InterPro" id="IPR038973">
    <property type="entry name" value="MutL/Mlh/Pms-like"/>
</dbReference>
<protein>
    <recommendedName>
        <fullName evidence="4">DNA mismatch repair protein MutL</fullName>
    </recommendedName>
</protein>
<dbReference type="InterPro" id="IPR002099">
    <property type="entry name" value="MutL/Mlh/PMS"/>
</dbReference>
<keyword evidence="2 4" id="KW-0227">DNA damage</keyword>
<dbReference type="Proteomes" id="UP000094463">
    <property type="component" value="Chromosome"/>
</dbReference>
<dbReference type="Pfam" id="PF08676">
    <property type="entry name" value="MutL_C"/>
    <property type="match status" value="1"/>
</dbReference>
<dbReference type="OrthoDB" id="9763467at2"/>
<dbReference type="GO" id="GO:0140664">
    <property type="term" value="F:ATP-dependent DNA damage sensor activity"/>
    <property type="evidence" value="ECO:0007669"/>
    <property type="project" value="InterPro"/>
</dbReference>
<dbReference type="GO" id="GO:0005524">
    <property type="term" value="F:ATP binding"/>
    <property type="evidence" value="ECO:0007669"/>
    <property type="project" value="InterPro"/>
</dbReference>
<evidence type="ECO:0000256" key="4">
    <source>
        <dbReference type="HAMAP-Rule" id="MF_00149"/>
    </source>
</evidence>
<accession>A0A1D7QVV8</accession>
<dbReference type="RefSeq" id="WP_069365122.1">
    <property type="nucleotide sequence ID" value="NZ_CP012502.1"/>
</dbReference>
<dbReference type="SUPFAM" id="SSF118116">
    <property type="entry name" value="DNA mismatch repair protein MutL"/>
    <property type="match status" value="1"/>
</dbReference>
<dbReference type="FunFam" id="3.30.565.10:FF:000003">
    <property type="entry name" value="DNA mismatch repair endonuclease MutL"/>
    <property type="match status" value="1"/>
</dbReference>
<gene>
    <name evidence="4 8" type="primary">mutL</name>
    <name evidence="8" type="ORF">BBEV_1748</name>
</gene>
<dbReference type="GO" id="GO:0006298">
    <property type="term" value="P:mismatch repair"/>
    <property type="evidence" value="ECO:0007669"/>
    <property type="project" value="UniProtKB-UniRule"/>
</dbReference>
<sequence>MGIIQQLDEQLSNQIAAGEVVERPASVVKELIENAFDTEADKIHIELTEGGLQSIRVTDNGHGLQEDDLERAFFRHATSKIHNEHDLFRIKTLGFRGEALPSIASVAQVRLVTSQGGTTGHEIMVKGGEVIRKQSASPRKGTDVTVTDLFYNTPARLKYLRTIHTEVGHVSDTVNRMALSRPDVSFVYSHNNKTLLQTAGNGDARRVMAAIYGMQVALNAVEINAENQDFNISGYIVKPEIYRANRTYMTVLLNQRFVKSYPVIKAVQNGYHTLLPIGKFPIVVISIRVHPHLVDVNVHPSKLEVRLSKETELMQLVTDAIKEAFAQETLIPEVKESVPLKADEKQKKSDQLSLEFDEQQHRKEEPKRSSDYLAQISEERVSFENKESADEDQVSKKSESRFESSNGDIQKENVRVPKMYPVGQLHGTYIIAENELGMYMIDQHAAQERIYYEFFRNKVDDPPKVQQDLLVPLTVELTQQEAAIFSGNLDEIRRLGMDVEPFGQNTYLIRSVPVWFPDGDEEDILYEWLEQLKTGRKLSVGAIREDAAILMSCKAAIKANRHLRLDEMEHLLDDLRQCTDPFSCPHGRPIIIHHSTKEIERMFKRIM</sequence>
<dbReference type="Pfam" id="PF01119">
    <property type="entry name" value="DNA_mis_repair"/>
    <property type="match status" value="1"/>
</dbReference>
<dbReference type="CDD" id="cd16926">
    <property type="entry name" value="HATPase_MutL-MLH-PMS-like"/>
    <property type="match status" value="1"/>
</dbReference>
<keyword evidence="3 4" id="KW-0234">DNA repair</keyword>
<feature type="region of interest" description="Disordered" evidence="5">
    <location>
        <begin position="341"/>
        <end position="410"/>
    </location>
</feature>
<comment type="similarity">
    <text evidence="1 4">Belongs to the DNA mismatch repair MutL/HexB family.</text>
</comment>
<dbReference type="InterPro" id="IPR014721">
    <property type="entry name" value="Ribsml_uS5_D2-typ_fold_subgr"/>
</dbReference>
<dbReference type="InterPro" id="IPR042120">
    <property type="entry name" value="MutL_C_dimsub"/>
</dbReference>
<evidence type="ECO:0000256" key="5">
    <source>
        <dbReference type="SAM" id="MobiDB-lite"/>
    </source>
</evidence>
<dbReference type="Gene3D" id="3.30.565.10">
    <property type="entry name" value="Histidine kinase-like ATPase, C-terminal domain"/>
    <property type="match status" value="1"/>
</dbReference>
<evidence type="ECO:0000259" key="7">
    <source>
        <dbReference type="SMART" id="SM01340"/>
    </source>
</evidence>
<dbReference type="GO" id="GO:0032300">
    <property type="term" value="C:mismatch repair complex"/>
    <property type="evidence" value="ECO:0007669"/>
    <property type="project" value="InterPro"/>
</dbReference>
<evidence type="ECO:0000313" key="8">
    <source>
        <dbReference type="EMBL" id="AOM83109.1"/>
    </source>
</evidence>
<name>A0A1D7QVV8_9BACI</name>
<dbReference type="InterPro" id="IPR042121">
    <property type="entry name" value="MutL_C_regsub"/>
</dbReference>
<dbReference type="InterPro" id="IPR036890">
    <property type="entry name" value="HATPase_C_sf"/>
</dbReference>
<feature type="domain" description="DNA mismatch repair protein S5" evidence="7">
    <location>
        <begin position="208"/>
        <end position="326"/>
    </location>
</feature>
<dbReference type="KEGG" id="bbev:BBEV_1748"/>
<dbReference type="GO" id="GO:0016887">
    <property type="term" value="F:ATP hydrolysis activity"/>
    <property type="evidence" value="ECO:0007669"/>
    <property type="project" value="InterPro"/>
</dbReference>
<dbReference type="PATRIC" id="fig|632773.3.peg.1835"/>
<dbReference type="InterPro" id="IPR014762">
    <property type="entry name" value="DNA_mismatch_repair_CS"/>
</dbReference>
<evidence type="ECO:0000256" key="2">
    <source>
        <dbReference type="ARBA" id="ARBA00022763"/>
    </source>
</evidence>
<dbReference type="InterPro" id="IPR013507">
    <property type="entry name" value="DNA_mismatch_S5_2-like"/>
</dbReference>
<dbReference type="GO" id="GO:0030983">
    <property type="term" value="F:mismatched DNA binding"/>
    <property type="evidence" value="ECO:0007669"/>
    <property type="project" value="InterPro"/>
</dbReference>
<dbReference type="InterPro" id="IPR020667">
    <property type="entry name" value="DNA_mismatch_repair_MutL"/>
</dbReference>
<dbReference type="EMBL" id="CP012502">
    <property type="protein sequence ID" value="AOM83109.1"/>
    <property type="molecule type" value="Genomic_DNA"/>
</dbReference>
<keyword evidence="9" id="KW-1185">Reference proteome</keyword>
<dbReference type="InterPro" id="IPR020568">
    <property type="entry name" value="Ribosomal_Su5_D2-typ_SF"/>
</dbReference>
<dbReference type="SMART" id="SM00853">
    <property type="entry name" value="MutL_C"/>
    <property type="match status" value="1"/>
</dbReference>